<dbReference type="Proteomes" id="UP000814140">
    <property type="component" value="Unassembled WGS sequence"/>
</dbReference>
<gene>
    <name evidence="1" type="ORF">BV25DRAFT_224060</name>
</gene>
<reference evidence="1" key="2">
    <citation type="journal article" date="2022" name="New Phytol.">
        <title>Evolutionary transition to the ectomycorrhizal habit in the genomes of a hyperdiverse lineage of mushroom-forming fungi.</title>
        <authorList>
            <person name="Looney B."/>
            <person name="Miyauchi S."/>
            <person name="Morin E."/>
            <person name="Drula E."/>
            <person name="Courty P.E."/>
            <person name="Kohler A."/>
            <person name="Kuo A."/>
            <person name="LaButti K."/>
            <person name="Pangilinan J."/>
            <person name="Lipzen A."/>
            <person name="Riley R."/>
            <person name="Andreopoulos W."/>
            <person name="He G."/>
            <person name="Johnson J."/>
            <person name="Nolan M."/>
            <person name="Tritt A."/>
            <person name="Barry K.W."/>
            <person name="Grigoriev I.V."/>
            <person name="Nagy L.G."/>
            <person name="Hibbett D."/>
            <person name="Henrissat B."/>
            <person name="Matheny P.B."/>
            <person name="Labbe J."/>
            <person name="Martin F.M."/>
        </authorList>
    </citation>
    <scope>NUCLEOTIDE SEQUENCE</scope>
    <source>
        <strain evidence="1">HHB10654</strain>
    </source>
</reference>
<evidence type="ECO:0000313" key="1">
    <source>
        <dbReference type="EMBL" id="KAI0065001.1"/>
    </source>
</evidence>
<protein>
    <submittedName>
        <fullName evidence="1">Uncharacterized protein</fullName>
    </submittedName>
</protein>
<proteinExistence type="predicted"/>
<reference evidence="1" key="1">
    <citation type="submission" date="2021-03" db="EMBL/GenBank/DDBJ databases">
        <authorList>
            <consortium name="DOE Joint Genome Institute"/>
            <person name="Ahrendt S."/>
            <person name="Looney B.P."/>
            <person name="Miyauchi S."/>
            <person name="Morin E."/>
            <person name="Drula E."/>
            <person name="Courty P.E."/>
            <person name="Chicoki N."/>
            <person name="Fauchery L."/>
            <person name="Kohler A."/>
            <person name="Kuo A."/>
            <person name="Labutti K."/>
            <person name="Pangilinan J."/>
            <person name="Lipzen A."/>
            <person name="Riley R."/>
            <person name="Andreopoulos W."/>
            <person name="He G."/>
            <person name="Johnson J."/>
            <person name="Barry K.W."/>
            <person name="Grigoriev I.V."/>
            <person name="Nagy L."/>
            <person name="Hibbett D."/>
            <person name="Henrissat B."/>
            <person name="Matheny P.B."/>
            <person name="Labbe J."/>
            <person name="Martin F."/>
        </authorList>
    </citation>
    <scope>NUCLEOTIDE SEQUENCE</scope>
    <source>
        <strain evidence="1">HHB10654</strain>
    </source>
</reference>
<dbReference type="EMBL" id="MU277197">
    <property type="protein sequence ID" value="KAI0065001.1"/>
    <property type="molecule type" value="Genomic_DNA"/>
</dbReference>
<sequence>MLAPPTEGPSTTDISSSNGIPQAQRTLVLTEAHRLGAVNTEQLCSYSHSTYSFPPPPLHVALWSCSRRYVFRCHATYSDRADTLRQGGLWIYNAFTARSMALSYAIVGLQGRLAHDVSGQEHCITQDVAGKDSALRSEWVPLTSCRHRNPQLPYCPEDNV</sequence>
<organism evidence="1 2">
    <name type="scientific">Artomyces pyxidatus</name>
    <dbReference type="NCBI Taxonomy" id="48021"/>
    <lineage>
        <taxon>Eukaryota</taxon>
        <taxon>Fungi</taxon>
        <taxon>Dikarya</taxon>
        <taxon>Basidiomycota</taxon>
        <taxon>Agaricomycotina</taxon>
        <taxon>Agaricomycetes</taxon>
        <taxon>Russulales</taxon>
        <taxon>Auriscalpiaceae</taxon>
        <taxon>Artomyces</taxon>
    </lineage>
</organism>
<evidence type="ECO:0000313" key="2">
    <source>
        <dbReference type="Proteomes" id="UP000814140"/>
    </source>
</evidence>
<accession>A0ACB8TAD2</accession>
<name>A0ACB8TAD2_9AGAM</name>
<keyword evidence="2" id="KW-1185">Reference proteome</keyword>
<comment type="caution">
    <text evidence="1">The sequence shown here is derived from an EMBL/GenBank/DDBJ whole genome shotgun (WGS) entry which is preliminary data.</text>
</comment>